<gene>
    <name evidence="2" type="ORF">DGMP_02020</name>
</gene>
<dbReference type="Proteomes" id="UP000826725">
    <property type="component" value="Chromosome"/>
</dbReference>
<evidence type="ECO:0000259" key="1">
    <source>
        <dbReference type="Pfam" id="PF02852"/>
    </source>
</evidence>
<dbReference type="EMBL" id="AP024086">
    <property type="protein sequence ID" value="BCL59509.1"/>
    <property type="molecule type" value="Genomic_DNA"/>
</dbReference>
<keyword evidence="3" id="KW-1185">Reference proteome</keyword>
<evidence type="ECO:0000313" key="2">
    <source>
        <dbReference type="EMBL" id="BCL59509.1"/>
    </source>
</evidence>
<dbReference type="InterPro" id="IPR004099">
    <property type="entry name" value="Pyr_nucl-diS_OxRdtase_dimer"/>
</dbReference>
<sequence>MALEMGANAEDISRTVHAHPTLAETFAFSAEIVDGSITDLLPAKKR</sequence>
<organism evidence="2 3">
    <name type="scientific">Desulfomarina profundi</name>
    <dbReference type="NCBI Taxonomy" id="2772557"/>
    <lineage>
        <taxon>Bacteria</taxon>
        <taxon>Pseudomonadati</taxon>
        <taxon>Thermodesulfobacteriota</taxon>
        <taxon>Desulfobulbia</taxon>
        <taxon>Desulfobulbales</taxon>
        <taxon>Desulfobulbaceae</taxon>
        <taxon>Desulfomarina</taxon>
    </lineage>
</organism>
<name>A0A8D5JG18_9BACT</name>
<proteinExistence type="predicted"/>
<reference evidence="2" key="1">
    <citation type="submission" date="2020-09" db="EMBL/GenBank/DDBJ databases">
        <title>Desulfogranum mesoprofundum gen. nov., sp. nov., a novel mesophilic, sulfate-reducing chemolithoautotroph isolated from a deep-sea hydrothermal vent chimney in the Suiyo Seamount.</title>
        <authorList>
            <person name="Hashimoto Y."/>
            <person name="Nakagawa S."/>
        </authorList>
    </citation>
    <scope>NUCLEOTIDE SEQUENCE</scope>
    <source>
        <strain evidence="2">KT2</strain>
    </source>
</reference>
<evidence type="ECO:0000313" key="3">
    <source>
        <dbReference type="Proteomes" id="UP000826725"/>
    </source>
</evidence>
<dbReference type="Pfam" id="PF02852">
    <property type="entry name" value="Pyr_redox_dim"/>
    <property type="match status" value="1"/>
</dbReference>
<protein>
    <recommendedName>
        <fullName evidence="1">Pyridine nucleotide-disulphide oxidoreductase dimerisation domain-containing protein</fullName>
    </recommendedName>
</protein>
<dbReference type="KEGG" id="dbk:DGMP_02020"/>
<accession>A0A8D5JG18</accession>
<feature type="domain" description="Pyridine nucleotide-disulphide oxidoreductase dimerisation" evidence="1">
    <location>
        <begin position="1"/>
        <end position="26"/>
    </location>
</feature>
<dbReference type="AlphaFoldDB" id="A0A8D5JG18"/>